<dbReference type="InterPro" id="IPR013249">
    <property type="entry name" value="RNA_pol_sigma70_r4_t2"/>
</dbReference>
<evidence type="ECO:0000259" key="7">
    <source>
        <dbReference type="Pfam" id="PF04542"/>
    </source>
</evidence>
<dbReference type="PANTHER" id="PTHR43133:SF51">
    <property type="entry name" value="RNA POLYMERASE SIGMA FACTOR"/>
    <property type="match status" value="1"/>
</dbReference>
<organism evidence="9 10">
    <name type="scientific">Lysobacter arenosi</name>
    <dbReference type="NCBI Taxonomy" id="2795387"/>
    <lineage>
        <taxon>Bacteria</taxon>
        <taxon>Pseudomonadati</taxon>
        <taxon>Pseudomonadota</taxon>
        <taxon>Gammaproteobacteria</taxon>
        <taxon>Lysobacterales</taxon>
        <taxon>Lysobacteraceae</taxon>
        <taxon>Lysobacter</taxon>
    </lineage>
</organism>
<evidence type="ECO:0000256" key="2">
    <source>
        <dbReference type="ARBA" id="ARBA00023015"/>
    </source>
</evidence>
<accession>A0ABX7REI9</accession>
<keyword evidence="4 6" id="KW-0238">DNA-binding</keyword>
<dbReference type="Pfam" id="PF04542">
    <property type="entry name" value="Sigma70_r2"/>
    <property type="match status" value="1"/>
</dbReference>
<name>A0ABX7REI9_9GAMM</name>
<sequence length="240" mass="26703">MAPAGTLRSIDYASLADVELAALVQRGDREAFRQIMRRCNQRVFRMARSLVGNDAEAEDVVQEAYLHAFEHIATFRGESSLTTWLTRIVLNGAQSRLRQRRKTVELDQIDAIHNAGDRVVPFPSRSGNEDPAAAASREQVRRLLEHAVDGLPEPFRVVFILRDIEGCSVEETASSLALRAETVKTRLHRARRLLRAALNDTLAATLSDAFPFLGSRCEQMTARVMARLEGATAPEHPSTD</sequence>
<dbReference type="InterPro" id="IPR036388">
    <property type="entry name" value="WH-like_DNA-bd_sf"/>
</dbReference>
<proteinExistence type="inferred from homology"/>
<keyword evidence="5 6" id="KW-0804">Transcription</keyword>
<dbReference type="Pfam" id="PF08281">
    <property type="entry name" value="Sigma70_r4_2"/>
    <property type="match status" value="1"/>
</dbReference>
<dbReference type="PANTHER" id="PTHR43133">
    <property type="entry name" value="RNA POLYMERASE ECF-TYPE SIGMA FACTO"/>
    <property type="match status" value="1"/>
</dbReference>
<dbReference type="NCBIfam" id="NF008888">
    <property type="entry name" value="PRK11922.1"/>
    <property type="match status" value="1"/>
</dbReference>
<dbReference type="Gene3D" id="1.10.10.10">
    <property type="entry name" value="Winged helix-like DNA-binding domain superfamily/Winged helix DNA-binding domain"/>
    <property type="match status" value="1"/>
</dbReference>
<dbReference type="InterPro" id="IPR039425">
    <property type="entry name" value="RNA_pol_sigma-70-like"/>
</dbReference>
<dbReference type="SUPFAM" id="SSF88659">
    <property type="entry name" value="Sigma3 and sigma4 domains of RNA polymerase sigma factors"/>
    <property type="match status" value="1"/>
</dbReference>
<evidence type="ECO:0000256" key="3">
    <source>
        <dbReference type="ARBA" id="ARBA00023082"/>
    </source>
</evidence>
<dbReference type="InterPro" id="IPR013324">
    <property type="entry name" value="RNA_pol_sigma_r3/r4-like"/>
</dbReference>
<dbReference type="InterPro" id="IPR014284">
    <property type="entry name" value="RNA_pol_sigma-70_dom"/>
</dbReference>
<feature type="domain" description="RNA polymerase sigma factor 70 region 4 type 2" evidence="8">
    <location>
        <begin position="142"/>
        <end position="194"/>
    </location>
</feature>
<keyword evidence="10" id="KW-1185">Reference proteome</keyword>
<keyword evidence="2 6" id="KW-0805">Transcription regulation</keyword>
<dbReference type="PROSITE" id="PS01063">
    <property type="entry name" value="SIGMA70_ECF"/>
    <property type="match status" value="1"/>
</dbReference>
<dbReference type="EMBL" id="CP071517">
    <property type="protein sequence ID" value="QSX76583.1"/>
    <property type="molecule type" value="Genomic_DNA"/>
</dbReference>
<dbReference type="InterPro" id="IPR007627">
    <property type="entry name" value="RNA_pol_sigma70_r2"/>
</dbReference>
<dbReference type="RefSeq" id="WP_200606551.1">
    <property type="nucleotide sequence ID" value="NZ_CP071517.1"/>
</dbReference>
<reference evidence="9 10" key="1">
    <citation type="submission" date="2021-02" db="EMBL/GenBank/DDBJ databases">
        <title>Lysobacter arenosi sp. nov., isolated from soil of gangwondo yeongwol, south Korea.</title>
        <authorList>
            <person name="Kim K.R."/>
            <person name="Kim K.H."/>
            <person name="Jeon C.O."/>
        </authorList>
    </citation>
    <scope>NUCLEOTIDE SEQUENCE [LARGE SCALE GENOMIC DNA]</scope>
    <source>
        <strain evidence="9 10">R7</strain>
    </source>
</reference>
<comment type="similarity">
    <text evidence="1 6">Belongs to the sigma-70 factor family. ECF subfamily.</text>
</comment>
<dbReference type="Gene3D" id="1.10.1740.10">
    <property type="match status" value="1"/>
</dbReference>
<evidence type="ECO:0000256" key="5">
    <source>
        <dbReference type="ARBA" id="ARBA00023163"/>
    </source>
</evidence>
<evidence type="ECO:0000256" key="4">
    <source>
        <dbReference type="ARBA" id="ARBA00023125"/>
    </source>
</evidence>
<evidence type="ECO:0000313" key="10">
    <source>
        <dbReference type="Proteomes" id="UP000663400"/>
    </source>
</evidence>
<evidence type="ECO:0000313" key="9">
    <source>
        <dbReference type="EMBL" id="QSX76583.1"/>
    </source>
</evidence>
<feature type="domain" description="RNA polymerase sigma-70 region 2" evidence="7">
    <location>
        <begin position="37"/>
        <end position="102"/>
    </location>
</feature>
<evidence type="ECO:0000256" key="6">
    <source>
        <dbReference type="RuleBase" id="RU000716"/>
    </source>
</evidence>
<keyword evidence="3 6" id="KW-0731">Sigma factor</keyword>
<dbReference type="SUPFAM" id="SSF88946">
    <property type="entry name" value="Sigma2 domain of RNA polymerase sigma factors"/>
    <property type="match status" value="1"/>
</dbReference>
<protein>
    <recommendedName>
        <fullName evidence="6">RNA polymerase sigma factor</fullName>
    </recommendedName>
</protein>
<dbReference type="Proteomes" id="UP000663400">
    <property type="component" value="Chromosome"/>
</dbReference>
<dbReference type="InterPro" id="IPR000838">
    <property type="entry name" value="RNA_pol_sigma70_ECF_CS"/>
</dbReference>
<dbReference type="NCBIfam" id="TIGR02937">
    <property type="entry name" value="sigma70-ECF"/>
    <property type="match status" value="1"/>
</dbReference>
<gene>
    <name evidence="9" type="ORF">HIV01_009020</name>
</gene>
<evidence type="ECO:0000259" key="8">
    <source>
        <dbReference type="Pfam" id="PF08281"/>
    </source>
</evidence>
<evidence type="ECO:0000256" key="1">
    <source>
        <dbReference type="ARBA" id="ARBA00010641"/>
    </source>
</evidence>
<dbReference type="InterPro" id="IPR013325">
    <property type="entry name" value="RNA_pol_sigma_r2"/>
</dbReference>